<evidence type="ECO:0000313" key="2">
    <source>
        <dbReference type="EMBL" id="OLP74689.1"/>
    </source>
</evidence>
<dbReference type="AlphaFoldDB" id="A0A1Q9BVI5"/>
<comment type="caution">
    <text evidence="2">The sequence shown here is derived from an EMBL/GenBank/DDBJ whole genome shotgun (WGS) entry which is preliminary data.</text>
</comment>
<sequence length="111" mass="12684">MVEELQSISVSSEEATQLGLTFWSIANGLRAQDPAARLRGWNEAKPAMVAEAVAEREERKARTGRRRRLWMALVQALRPKKEPKRKKQNPYQTPAMLKKRWGVHRLPPGIA</sequence>
<dbReference type="Proteomes" id="UP000186817">
    <property type="component" value="Unassembled WGS sequence"/>
</dbReference>
<evidence type="ECO:0000313" key="3">
    <source>
        <dbReference type="Proteomes" id="UP000186817"/>
    </source>
</evidence>
<name>A0A1Q9BVI5_SYMMI</name>
<dbReference type="EMBL" id="LSRX01003345">
    <property type="protein sequence ID" value="OLP74689.1"/>
    <property type="molecule type" value="Genomic_DNA"/>
</dbReference>
<keyword evidence="3" id="KW-1185">Reference proteome</keyword>
<reference evidence="2 3" key="1">
    <citation type="submission" date="2016-02" db="EMBL/GenBank/DDBJ databases">
        <title>Genome analysis of coral dinoflagellate symbionts highlights evolutionary adaptations to a symbiotic lifestyle.</title>
        <authorList>
            <person name="Aranda M."/>
            <person name="Li Y."/>
            <person name="Liew Y.J."/>
            <person name="Baumgarten S."/>
            <person name="Simakov O."/>
            <person name="Wilson M."/>
            <person name="Piel J."/>
            <person name="Ashoor H."/>
            <person name="Bougouffa S."/>
            <person name="Bajic V.B."/>
            <person name="Ryu T."/>
            <person name="Ravasi T."/>
            <person name="Bayer T."/>
            <person name="Micklem G."/>
            <person name="Kim H."/>
            <person name="Bhak J."/>
            <person name="Lajeunesse T.C."/>
            <person name="Voolstra C.R."/>
        </authorList>
    </citation>
    <scope>NUCLEOTIDE SEQUENCE [LARGE SCALE GENOMIC DNA]</scope>
    <source>
        <strain evidence="2 3">CCMP2467</strain>
    </source>
</reference>
<organism evidence="2 3">
    <name type="scientific">Symbiodinium microadriaticum</name>
    <name type="common">Dinoflagellate</name>
    <name type="synonym">Zooxanthella microadriatica</name>
    <dbReference type="NCBI Taxonomy" id="2951"/>
    <lineage>
        <taxon>Eukaryota</taxon>
        <taxon>Sar</taxon>
        <taxon>Alveolata</taxon>
        <taxon>Dinophyceae</taxon>
        <taxon>Suessiales</taxon>
        <taxon>Symbiodiniaceae</taxon>
        <taxon>Symbiodinium</taxon>
    </lineage>
</organism>
<feature type="non-terminal residue" evidence="2">
    <location>
        <position position="111"/>
    </location>
</feature>
<gene>
    <name evidence="2" type="ORF">AK812_SmicGene45704</name>
</gene>
<feature type="region of interest" description="Disordered" evidence="1">
    <location>
        <begin position="79"/>
        <end position="99"/>
    </location>
</feature>
<accession>A0A1Q9BVI5</accession>
<protein>
    <submittedName>
        <fullName evidence="2">Uncharacterized protein</fullName>
    </submittedName>
</protein>
<evidence type="ECO:0000256" key="1">
    <source>
        <dbReference type="SAM" id="MobiDB-lite"/>
    </source>
</evidence>
<proteinExistence type="predicted"/>